<evidence type="ECO:0000256" key="6">
    <source>
        <dbReference type="ARBA" id="ARBA00048432"/>
    </source>
</evidence>
<dbReference type="GO" id="GO:0001147">
    <property type="term" value="F:transcription termination site sequence-specific DNA binding"/>
    <property type="evidence" value="ECO:0007669"/>
    <property type="project" value="TreeGrafter"/>
</dbReference>
<evidence type="ECO:0000256" key="7">
    <source>
        <dbReference type="SAM" id="Coils"/>
    </source>
</evidence>
<keyword evidence="7" id="KW-0175">Coiled coil</keyword>
<sequence>MDNEDVKKLVTQLYHDPVDNAGVTDQILAQLYNYLLNSPKDSKGKLHWFCHRANSTTIGAASFLLRLFAYDGDEAETWKGHLHSCLVGCCDCVTELELIKRTSRTTYFSKYSSEILDGFWATYDAWDTNKVIEELERIGLNSTPTTSGSLSLSLSNAPSPVVLRMVTSWAVFSDARTQSILYSFPPSIAFQDWPTTLIPPGILVLLMGETSAVRQWANAQASRYPSTPVSSKNFSAGHVSALAVVVDNLTSRDSFSNIPSEQSPFRFSQDVFDVWAGFSTTLRFIPVEFLKENGRCKVDVRRVVAGHLSDTGIHFVEVLRCFNFLLKRLDVSFWANESPEYPLLVFDAIKNNNSFSQLVQNAQNNNSSNEKFWYLAWVHEYFHCVHKLEQIYRTVVAKIFDFLLEEFQHERFGDVRPLIFESATRLFSSIFSRARGKPDSQAMKAFLSAVDIHANILSRVALHRDYDKPQWEKARADARQLLHDVLLLDIQQTSLVITEICGILGRATFNKPLGKVSGISARTSLWVKIYQSIHRHDPEGLSTVLQLVSEASHIDTLNKITFEKVLSLEEIGEAYANGGAVITTINSTLSLIRTGFLDGVKNIADYGTSSQLMDVIKRPKTSKAIMLLLLSPVDDFHITAKTLVGQAFDVDGRLECIRALLEKVPDPALDGLIDFLTKFCAYAPTIPEACSLSKSLVRCFTDVIEALCSKPDGLLRSSRFLRCDDTHGPASRMIELWTLMSRAIAVIFKRTPAWSLYFDNTEMIEWMRDALIFGRDMLAQWQVIEGAANAFSQHQRKHSQRKLNASLQSLSDIGQKMISCFQDVLTELTRWLRLTDEELLHQSFSLLQSLLDLFRKTGTRPCDAALQKLTKYVDSARNDVEQTRSRLDKSRISSLEEALSSFNDDDDEIQIISEKMAAKTTAAVKQEKKPVDKAISEHRLPPKKERKDSKLGQGDRAKASSSSYFTEKDKVKLENSAVPAPTFRRQNKPTPIISDQQTVPPRSNIKNNYKNEASSSAGPDNSSDSESDSEVEIPAGGLAGLAKKFAKSPRIKKPAERRQIKTLDISMAENAVITRMQQREEAHRARMRMKPDISNLHRALLSWDYDHDGPTPPGFNGALKPVPDTFNTLNHFHDVFEPLLLLECWAQIVQSKDEAPETYECKLSGKQYVDDWLELDVQFEANVRKDYYLAETDVATLRCYLKTGVIEDPGLHIGTSWRISKVFSLSTLHREYAALKSLPYYDYADIVLRPKLQRVSPPEQREIQKTMSEFKINEPQAVAILSGMKTEGFTLIQGPPGTGKTSTICGLVSLALARRPRPAVPIQPGKAAPVAHPPLPKVLLCAPSNAAIDEIARRIKDGYKGPDKSGGDVKVVRIGAEQSMNTSVKDISLDNLVDMAIDAPKDAGNGAEISGVRKELEELRAKKDQLHRELEENTDPGRLGAIQSEIGQLNRRRTSLASQFDRLKDEQKSASRTLDALRRSTRQKVLLESDVICSTLSGAGHEIIEQLDFDMVIIDEAAQAIELSTLIPLKYRCQRCILVGDPQQLPPTVLSQEAGKYRYNQSLFVRMQKSQPDAVHLLNIQYRMHPDISQLPSIVFYQGKLKDGPKMDEKTFQPWHNNSLFGTYKFFNVAKGLEESSGRSIKNMAECHAAVALYNRLKREYDKINFDFRVGVVSMYRAQITELKRQFEQRFGKDILGRVDFNTVDGFQGQEKDIIILSCVRAGPGLQNIGFLSDTRRMNVALTRAKSSLFILGNSATLERSNDSWNAIVNDARKRSCLVEVDHTYFTKSIPAPAPSSRMSKAVSNPTQASPAALPVLFRPQDSKSTKATSRTKPSASDLPVIISADDRQSSPQVIGVKRPADDSSSASSHKRDNDKRTAPPPTKRPKKAPSLFIPKSKKP</sequence>
<evidence type="ECO:0000313" key="10">
    <source>
        <dbReference type="EMBL" id="KAJ3568749.1"/>
    </source>
</evidence>
<feature type="compositionally biased region" description="Basic and acidic residues" evidence="8">
    <location>
        <begin position="925"/>
        <end position="958"/>
    </location>
</feature>
<dbReference type="Pfam" id="PF13087">
    <property type="entry name" value="AAA_12"/>
    <property type="match status" value="1"/>
</dbReference>
<comment type="similarity">
    <text evidence="1">Belongs to the DNA2/NAM7 helicase family.</text>
</comment>
<dbReference type="GO" id="GO:0003678">
    <property type="term" value="F:DNA helicase activity"/>
    <property type="evidence" value="ECO:0007669"/>
    <property type="project" value="UniProtKB-EC"/>
</dbReference>
<dbReference type="GO" id="GO:0005694">
    <property type="term" value="C:chromosome"/>
    <property type="evidence" value="ECO:0007669"/>
    <property type="project" value="UniProtKB-ARBA"/>
</dbReference>
<dbReference type="PANTHER" id="PTHR10887:SF495">
    <property type="entry name" value="HELICASE SENATAXIN ISOFORM X1-RELATED"/>
    <property type="match status" value="1"/>
</dbReference>
<dbReference type="GO" id="GO:0016787">
    <property type="term" value="F:hydrolase activity"/>
    <property type="evidence" value="ECO:0007669"/>
    <property type="project" value="UniProtKB-KW"/>
</dbReference>
<dbReference type="GO" id="GO:0006369">
    <property type="term" value="P:termination of RNA polymerase II transcription"/>
    <property type="evidence" value="ECO:0007669"/>
    <property type="project" value="TreeGrafter"/>
</dbReference>
<protein>
    <recommendedName>
        <fullName evidence="9">Helicase ATP-binding domain-containing protein</fullName>
    </recommendedName>
</protein>
<organism evidence="10 11">
    <name type="scientific">Leucocoprinus birnbaumii</name>
    <dbReference type="NCBI Taxonomy" id="56174"/>
    <lineage>
        <taxon>Eukaryota</taxon>
        <taxon>Fungi</taxon>
        <taxon>Dikarya</taxon>
        <taxon>Basidiomycota</taxon>
        <taxon>Agaricomycotina</taxon>
        <taxon>Agaricomycetes</taxon>
        <taxon>Agaricomycetidae</taxon>
        <taxon>Agaricales</taxon>
        <taxon>Agaricineae</taxon>
        <taxon>Agaricaceae</taxon>
        <taxon>Leucocoprinus</taxon>
    </lineage>
</organism>
<evidence type="ECO:0000256" key="4">
    <source>
        <dbReference type="ARBA" id="ARBA00022806"/>
    </source>
</evidence>
<dbReference type="SMART" id="SM00487">
    <property type="entry name" value="DEXDc"/>
    <property type="match status" value="1"/>
</dbReference>
<dbReference type="InterPro" id="IPR041677">
    <property type="entry name" value="DNA2/NAM7_AAA_11"/>
</dbReference>
<dbReference type="FunFam" id="3.40.50.300:FF:000326">
    <property type="entry name" value="P-loop containing nucleoside triphosphate hydrolase"/>
    <property type="match status" value="1"/>
</dbReference>
<feature type="domain" description="Helicase ATP-binding" evidence="9">
    <location>
        <begin position="1268"/>
        <end position="1581"/>
    </location>
</feature>
<dbReference type="GO" id="GO:0016604">
    <property type="term" value="C:nuclear body"/>
    <property type="evidence" value="ECO:0007669"/>
    <property type="project" value="TreeGrafter"/>
</dbReference>
<keyword evidence="5" id="KW-0067">ATP-binding</keyword>
<evidence type="ECO:0000256" key="5">
    <source>
        <dbReference type="ARBA" id="ARBA00022840"/>
    </source>
</evidence>
<dbReference type="Proteomes" id="UP001213000">
    <property type="component" value="Unassembled WGS sequence"/>
</dbReference>
<reference evidence="10" key="1">
    <citation type="submission" date="2022-07" db="EMBL/GenBank/DDBJ databases">
        <title>Genome Sequence of Leucocoprinus birnbaumii.</title>
        <authorList>
            <person name="Buettner E."/>
        </authorList>
    </citation>
    <scope>NUCLEOTIDE SEQUENCE</scope>
    <source>
        <strain evidence="10">VT141</strain>
    </source>
</reference>
<dbReference type="EMBL" id="JANIEX010000326">
    <property type="protein sequence ID" value="KAJ3568749.1"/>
    <property type="molecule type" value="Genomic_DNA"/>
</dbReference>
<dbReference type="InterPro" id="IPR014001">
    <property type="entry name" value="Helicase_ATP-bd"/>
</dbReference>
<proteinExistence type="inferred from homology"/>
<evidence type="ECO:0000313" key="11">
    <source>
        <dbReference type="Proteomes" id="UP001213000"/>
    </source>
</evidence>
<dbReference type="InterPro" id="IPR027417">
    <property type="entry name" value="P-loop_NTPase"/>
</dbReference>
<gene>
    <name evidence="10" type="ORF">NP233_g5511</name>
</gene>
<keyword evidence="3" id="KW-0378">Hydrolase</keyword>
<evidence type="ECO:0000256" key="1">
    <source>
        <dbReference type="ARBA" id="ARBA00007913"/>
    </source>
</evidence>
<dbReference type="InterPro" id="IPR041679">
    <property type="entry name" value="DNA2/NAM7-like_C"/>
</dbReference>
<evidence type="ECO:0000256" key="8">
    <source>
        <dbReference type="SAM" id="MobiDB-lite"/>
    </source>
</evidence>
<feature type="compositionally biased region" description="Polar residues" evidence="8">
    <location>
        <begin position="1797"/>
        <end position="1810"/>
    </location>
</feature>
<dbReference type="InterPro" id="IPR056474">
    <property type="entry name" value="SEN1_barrel"/>
</dbReference>
<evidence type="ECO:0000259" key="9">
    <source>
        <dbReference type="SMART" id="SM00487"/>
    </source>
</evidence>
<evidence type="ECO:0000256" key="2">
    <source>
        <dbReference type="ARBA" id="ARBA00022741"/>
    </source>
</evidence>
<dbReference type="GO" id="GO:0005524">
    <property type="term" value="F:ATP binding"/>
    <property type="evidence" value="ECO:0007669"/>
    <property type="project" value="UniProtKB-KW"/>
</dbReference>
<dbReference type="Gene3D" id="3.40.50.300">
    <property type="entry name" value="P-loop containing nucleotide triphosphate hydrolases"/>
    <property type="match status" value="2"/>
</dbReference>
<feature type="region of interest" description="Disordered" evidence="8">
    <location>
        <begin position="923"/>
        <end position="1031"/>
    </location>
</feature>
<feature type="compositionally biased region" description="Polar residues" evidence="8">
    <location>
        <begin position="993"/>
        <end position="1011"/>
    </location>
</feature>
<dbReference type="Pfam" id="PF12726">
    <property type="entry name" value="SEN1_N"/>
    <property type="match status" value="1"/>
</dbReference>
<dbReference type="CDD" id="cd18808">
    <property type="entry name" value="SF1_C_Upf1"/>
    <property type="match status" value="1"/>
</dbReference>
<feature type="region of interest" description="Disordered" evidence="8">
    <location>
        <begin position="1789"/>
        <end position="1900"/>
    </location>
</feature>
<comment type="catalytic activity">
    <reaction evidence="6">
        <text>ATP + H2O = ADP + phosphate + H(+)</text>
        <dbReference type="Rhea" id="RHEA:13065"/>
        <dbReference type="ChEBI" id="CHEBI:15377"/>
        <dbReference type="ChEBI" id="CHEBI:15378"/>
        <dbReference type="ChEBI" id="CHEBI:30616"/>
        <dbReference type="ChEBI" id="CHEBI:43474"/>
        <dbReference type="ChEBI" id="CHEBI:456216"/>
        <dbReference type="EC" id="3.6.4.12"/>
    </reaction>
    <physiologicalReaction direction="left-to-right" evidence="6">
        <dbReference type="Rhea" id="RHEA:13066"/>
    </physiologicalReaction>
</comment>
<feature type="compositionally biased region" description="Polar residues" evidence="8">
    <location>
        <begin position="1826"/>
        <end position="1835"/>
    </location>
</feature>
<feature type="compositionally biased region" description="Low complexity" evidence="8">
    <location>
        <begin position="1012"/>
        <end position="1022"/>
    </location>
</feature>
<feature type="coiled-coil region" evidence="7">
    <location>
        <begin position="1409"/>
        <end position="1480"/>
    </location>
</feature>
<keyword evidence="2" id="KW-0547">Nucleotide-binding</keyword>
<dbReference type="InterPro" id="IPR045055">
    <property type="entry name" value="DNA2/NAM7-like"/>
</dbReference>
<dbReference type="PANTHER" id="PTHR10887">
    <property type="entry name" value="DNA2/NAM7 HELICASE FAMILY"/>
    <property type="match status" value="1"/>
</dbReference>
<comment type="caution">
    <text evidence="10">The sequence shown here is derived from an EMBL/GenBank/DDBJ whole genome shotgun (WGS) entry which is preliminary data.</text>
</comment>
<name>A0AAD5YUI6_9AGAR</name>
<dbReference type="Pfam" id="PF23576">
    <property type="entry name" value="SEN1_barrel"/>
    <property type="match status" value="1"/>
</dbReference>
<dbReference type="InterPro" id="IPR024481">
    <property type="entry name" value="Helicase_Sen1_N"/>
</dbReference>
<dbReference type="InterPro" id="IPR047187">
    <property type="entry name" value="SF1_C_Upf1"/>
</dbReference>
<dbReference type="CDD" id="cd18042">
    <property type="entry name" value="DEXXQc_SETX"/>
    <property type="match status" value="1"/>
</dbReference>
<dbReference type="SUPFAM" id="SSF52540">
    <property type="entry name" value="P-loop containing nucleoside triphosphate hydrolases"/>
    <property type="match status" value="1"/>
</dbReference>
<evidence type="ECO:0000256" key="3">
    <source>
        <dbReference type="ARBA" id="ARBA00022801"/>
    </source>
</evidence>
<keyword evidence="11" id="KW-1185">Reference proteome</keyword>
<dbReference type="Pfam" id="PF13086">
    <property type="entry name" value="AAA_11"/>
    <property type="match status" value="1"/>
</dbReference>
<accession>A0AAD5YUI6</accession>
<keyword evidence="4" id="KW-0347">Helicase</keyword>